<dbReference type="EMBL" id="QRZV01000001">
    <property type="protein sequence ID" value="RGW11330.1"/>
    <property type="molecule type" value="Genomic_DNA"/>
</dbReference>
<accession>A0A395XHC1</accession>
<organism evidence="1 2">
    <name type="scientific">Bifidobacterium pseudolongum</name>
    <dbReference type="NCBI Taxonomy" id="1694"/>
    <lineage>
        <taxon>Bacteria</taxon>
        <taxon>Bacillati</taxon>
        <taxon>Actinomycetota</taxon>
        <taxon>Actinomycetes</taxon>
        <taxon>Bifidobacteriales</taxon>
        <taxon>Bifidobacteriaceae</taxon>
        <taxon>Bifidobacterium</taxon>
    </lineage>
</organism>
<name>A0A395XHC1_9BIFI</name>
<evidence type="ECO:0008006" key="3">
    <source>
        <dbReference type="Google" id="ProtNLM"/>
    </source>
</evidence>
<comment type="caution">
    <text evidence="1">The sequence shown here is derived from an EMBL/GenBank/DDBJ whole genome shotgun (WGS) entry which is preliminary data.</text>
</comment>
<dbReference type="AlphaFoldDB" id="A0A395XHC1"/>
<sequence>MMNNGKGANMKNDKDVENTEDAEVVCPRCGSRNIARIFRGMPSFTEELQHELDEGKVVLGGCEVEGIYPLSCYQCNDCEEEF</sequence>
<evidence type="ECO:0000313" key="2">
    <source>
        <dbReference type="Proteomes" id="UP000265970"/>
    </source>
</evidence>
<protein>
    <recommendedName>
        <fullName evidence="3">Zn-ribbon protein</fullName>
    </recommendedName>
</protein>
<reference evidence="1 2" key="1">
    <citation type="submission" date="2018-08" db="EMBL/GenBank/DDBJ databases">
        <title>A genome reference for cultivated species of the human gut microbiota.</title>
        <authorList>
            <person name="Zou Y."/>
            <person name="Xue W."/>
            <person name="Luo G."/>
        </authorList>
    </citation>
    <scope>NUCLEOTIDE SEQUENCE [LARGE SCALE GENOMIC DNA]</scope>
    <source>
        <strain evidence="1 2">AF13-3LB</strain>
    </source>
</reference>
<gene>
    <name evidence="1" type="ORF">DWV92_00075</name>
</gene>
<proteinExistence type="predicted"/>
<evidence type="ECO:0000313" key="1">
    <source>
        <dbReference type="EMBL" id="RGW11330.1"/>
    </source>
</evidence>
<dbReference type="Proteomes" id="UP000265970">
    <property type="component" value="Unassembled WGS sequence"/>
</dbReference>